<gene>
    <name evidence="1" type="ORF">KSB_44300</name>
</gene>
<evidence type="ECO:0000313" key="2">
    <source>
        <dbReference type="Proteomes" id="UP000654345"/>
    </source>
</evidence>
<sequence length="65" mass="7375">MLTCFVSRERSMVPSSFTQEHTSMSGWVGCRMRIWCKAYPISDASVGADMVDMMELTPFKTESMV</sequence>
<reference evidence="1 2" key="1">
    <citation type="journal article" date="2021" name="Int. J. Syst. Evol. Microbiol.">
        <title>Reticulibacter mediterranei gen. nov., sp. nov., within the new family Reticulibacteraceae fam. nov., and Ktedonospora formicarum gen. nov., sp. nov., Ktedonobacter robiniae sp. nov., Dictyobacter formicarum sp. nov. and Dictyobacter arantiisoli sp. nov., belonging to the class Ktedonobacteria.</title>
        <authorList>
            <person name="Yabe S."/>
            <person name="Zheng Y."/>
            <person name="Wang C.M."/>
            <person name="Sakai Y."/>
            <person name="Abe K."/>
            <person name="Yokota A."/>
            <person name="Donadio S."/>
            <person name="Cavaletti L."/>
            <person name="Monciardini P."/>
        </authorList>
    </citation>
    <scope>NUCLEOTIDE SEQUENCE [LARGE SCALE GENOMIC DNA]</scope>
    <source>
        <strain evidence="1 2">SOSP1-30</strain>
    </source>
</reference>
<organism evidence="1 2">
    <name type="scientific">Ktedonobacter robiniae</name>
    <dbReference type="NCBI Taxonomy" id="2778365"/>
    <lineage>
        <taxon>Bacteria</taxon>
        <taxon>Bacillati</taxon>
        <taxon>Chloroflexota</taxon>
        <taxon>Ktedonobacteria</taxon>
        <taxon>Ktedonobacterales</taxon>
        <taxon>Ktedonobacteraceae</taxon>
        <taxon>Ktedonobacter</taxon>
    </lineage>
</organism>
<protein>
    <submittedName>
        <fullName evidence="1">Uncharacterized protein</fullName>
    </submittedName>
</protein>
<comment type="caution">
    <text evidence="1">The sequence shown here is derived from an EMBL/GenBank/DDBJ whole genome shotgun (WGS) entry which is preliminary data.</text>
</comment>
<dbReference type="Proteomes" id="UP000654345">
    <property type="component" value="Unassembled WGS sequence"/>
</dbReference>
<dbReference type="EMBL" id="BNJG01000002">
    <property type="protein sequence ID" value="GHO55955.1"/>
    <property type="molecule type" value="Genomic_DNA"/>
</dbReference>
<name>A0ABQ3UU51_9CHLR</name>
<accession>A0ABQ3UU51</accession>
<proteinExistence type="predicted"/>
<keyword evidence="2" id="KW-1185">Reference proteome</keyword>
<evidence type="ECO:0000313" key="1">
    <source>
        <dbReference type="EMBL" id="GHO55955.1"/>
    </source>
</evidence>